<comment type="similarity">
    <text evidence="8">Belongs to the ATPase delta chain family.</text>
</comment>
<keyword evidence="6 8" id="KW-0139">CF(1)</keyword>
<evidence type="ECO:0000256" key="2">
    <source>
        <dbReference type="ARBA" id="ARBA00022448"/>
    </source>
</evidence>
<dbReference type="PRINTS" id="PR00125">
    <property type="entry name" value="ATPASEDELTA"/>
</dbReference>
<keyword evidence="10" id="KW-1185">Reference proteome</keyword>
<keyword evidence="3 8" id="KW-0375">Hydrogen ion transport</keyword>
<keyword evidence="5 8" id="KW-0472">Membrane</keyword>
<keyword evidence="8" id="KW-1003">Cell membrane</keyword>
<dbReference type="InterPro" id="IPR026015">
    <property type="entry name" value="ATP_synth_OSCP/delta_N_sf"/>
</dbReference>
<dbReference type="InterPro" id="IPR020781">
    <property type="entry name" value="ATPase_OSCP/d_CS"/>
</dbReference>
<dbReference type="NCBIfam" id="NF004406">
    <property type="entry name" value="PRK05758.3-2"/>
    <property type="match status" value="1"/>
</dbReference>
<dbReference type="NCBIfam" id="TIGR01145">
    <property type="entry name" value="ATP_synt_delta"/>
    <property type="match status" value="1"/>
</dbReference>
<evidence type="ECO:0000256" key="8">
    <source>
        <dbReference type="HAMAP-Rule" id="MF_01416"/>
    </source>
</evidence>
<dbReference type="GO" id="GO:0046933">
    <property type="term" value="F:proton-transporting ATP synthase activity, rotational mechanism"/>
    <property type="evidence" value="ECO:0007669"/>
    <property type="project" value="UniProtKB-UniRule"/>
</dbReference>
<dbReference type="EMBL" id="FOAN01000003">
    <property type="protein sequence ID" value="SEL22056.1"/>
    <property type="molecule type" value="Genomic_DNA"/>
</dbReference>
<gene>
    <name evidence="8" type="primary">atpH</name>
    <name evidence="9" type="ORF">SAMN04515666_103115</name>
</gene>
<sequence>MAEGGSQEQSPVSGVAERYATALFELASEAKTVDAVAKDLDGFAAMIAESDDLKRLIESPAFSAQDQVSAITALTAKAGIAGLAANFIGFVASKRRLFALPGMIRAFRAKVAEAKGVVSAEVTLAEQPSAAQLKDITAALREVAGKDVDVSLKVDPAIIGGLIVKMGSRMVDASLKTKLNSIRLAMKEVG</sequence>
<keyword evidence="2 8" id="KW-0813">Transport</keyword>
<evidence type="ECO:0000313" key="10">
    <source>
        <dbReference type="Proteomes" id="UP000199664"/>
    </source>
</evidence>
<dbReference type="RefSeq" id="WP_091832821.1">
    <property type="nucleotide sequence ID" value="NZ_FOAN01000003.1"/>
</dbReference>
<keyword evidence="7 8" id="KW-0066">ATP synthesis</keyword>
<dbReference type="AlphaFoldDB" id="A0A1H7NEQ0"/>
<evidence type="ECO:0000256" key="3">
    <source>
        <dbReference type="ARBA" id="ARBA00022781"/>
    </source>
</evidence>
<evidence type="ECO:0000256" key="1">
    <source>
        <dbReference type="ARBA" id="ARBA00004370"/>
    </source>
</evidence>
<evidence type="ECO:0000313" key="9">
    <source>
        <dbReference type="EMBL" id="SEL22056.1"/>
    </source>
</evidence>
<dbReference type="STRING" id="1036779.SAMN04515666_103115"/>
<dbReference type="Gene3D" id="1.10.520.20">
    <property type="entry name" value="N-terminal domain of the delta subunit of the F1F0-ATP synthase"/>
    <property type="match status" value="1"/>
</dbReference>
<dbReference type="Pfam" id="PF00213">
    <property type="entry name" value="OSCP"/>
    <property type="match status" value="1"/>
</dbReference>
<organism evidence="9 10">
    <name type="scientific">Bosea lupini</name>
    <dbReference type="NCBI Taxonomy" id="1036779"/>
    <lineage>
        <taxon>Bacteria</taxon>
        <taxon>Pseudomonadati</taxon>
        <taxon>Pseudomonadota</taxon>
        <taxon>Alphaproteobacteria</taxon>
        <taxon>Hyphomicrobiales</taxon>
        <taxon>Boseaceae</taxon>
        <taxon>Bosea</taxon>
    </lineage>
</organism>
<accession>A0A1H7NEQ0</accession>
<dbReference type="PANTHER" id="PTHR11910">
    <property type="entry name" value="ATP SYNTHASE DELTA CHAIN"/>
    <property type="match status" value="1"/>
</dbReference>
<comment type="function">
    <text evidence="8">F(1)F(0) ATP synthase produces ATP from ADP in the presence of a proton or sodium gradient. F-type ATPases consist of two structural domains, F(1) containing the extramembraneous catalytic core and F(0) containing the membrane proton channel, linked together by a central stalk and a peripheral stalk. During catalysis, ATP synthesis in the catalytic domain of F(1) is coupled via a rotary mechanism of the central stalk subunits to proton translocation.</text>
</comment>
<dbReference type="PROSITE" id="PS00389">
    <property type="entry name" value="ATPASE_DELTA"/>
    <property type="match status" value="1"/>
</dbReference>
<name>A0A1H7NEQ0_9HYPH</name>
<evidence type="ECO:0000256" key="6">
    <source>
        <dbReference type="ARBA" id="ARBA00023196"/>
    </source>
</evidence>
<comment type="function">
    <text evidence="8">This protein is part of the stalk that links CF(0) to CF(1). It either transmits conformational changes from CF(0) to CF(1) or is implicated in proton conduction.</text>
</comment>
<protein>
    <recommendedName>
        <fullName evidence="8">ATP synthase subunit delta</fullName>
    </recommendedName>
    <alternativeName>
        <fullName evidence="8">ATP synthase F(1) sector subunit delta</fullName>
    </alternativeName>
    <alternativeName>
        <fullName evidence="8">F-type ATPase subunit delta</fullName>
        <shortName evidence="8">F-ATPase subunit delta</shortName>
    </alternativeName>
</protein>
<proteinExistence type="inferred from homology"/>
<evidence type="ECO:0000256" key="7">
    <source>
        <dbReference type="ARBA" id="ARBA00023310"/>
    </source>
</evidence>
<dbReference type="SUPFAM" id="SSF47928">
    <property type="entry name" value="N-terminal domain of the delta subunit of the F1F0-ATP synthase"/>
    <property type="match status" value="1"/>
</dbReference>
<dbReference type="GO" id="GO:0045259">
    <property type="term" value="C:proton-transporting ATP synthase complex"/>
    <property type="evidence" value="ECO:0007669"/>
    <property type="project" value="UniProtKB-KW"/>
</dbReference>
<dbReference type="Proteomes" id="UP000199664">
    <property type="component" value="Unassembled WGS sequence"/>
</dbReference>
<comment type="subcellular location">
    <subcellularLocation>
        <location evidence="8">Cell membrane</location>
        <topology evidence="8">Peripheral membrane protein</topology>
    </subcellularLocation>
    <subcellularLocation>
        <location evidence="1">Membrane</location>
    </subcellularLocation>
</comment>
<reference evidence="10" key="1">
    <citation type="submission" date="2016-10" db="EMBL/GenBank/DDBJ databases">
        <authorList>
            <person name="Varghese N."/>
            <person name="Submissions S."/>
        </authorList>
    </citation>
    <scope>NUCLEOTIDE SEQUENCE [LARGE SCALE GENOMIC DNA]</scope>
    <source>
        <strain evidence="10">LMG 26383,CCUG 61248,R- 45681</strain>
    </source>
</reference>
<dbReference type="InterPro" id="IPR000711">
    <property type="entry name" value="ATPase_OSCP/dsu"/>
</dbReference>
<dbReference type="GO" id="GO:0005886">
    <property type="term" value="C:plasma membrane"/>
    <property type="evidence" value="ECO:0007669"/>
    <property type="project" value="UniProtKB-SubCell"/>
</dbReference>
<evidence type="ECO:0000256" key="4">
    <source>
        <dbReference type="ARBA" id="ARBA00023065"/>
    </source>
</evidence>
<dbReference type="HAMAP" id="MF_01416">
    <property type="entry name" value="ATP_synth_delta_bact"/>
    <property type="match status" value="1"/>
</dbReference>
<keyword evidence="4 8" id="KW-0406">Ion transport</keyword>
<dbReference type="OrthoDB" id="9796185at2"/>
<evidence type="ECO:0000256" key="5">
    <source>
        <dbReference type="ARBA" id="ARBA00023136"/>
    </source>
</evidence>